<accession>A0ACB9JR66</accession>
<name>A0ACB9JR66_9ASTR</name>
<gene>
    <name evidence="1" type="ORF">L1987_10107</name>
</gene>
<organism evidence="1 2">
    <name type="scientific">Smallanthus sonchifolius</name>
    <dbReference type="NCBI Taxonomy" id="185202"/>
    <lineage>
        <taxon>Eukaryota</taxon>
        <taxon>Viridiplantae</taxon>
        <taxon>Streptophyta</taxon>
        <taxon>Embryophyta</taxon>
        <taxon>Tracheophyta</taxon>
        <taxon>Spermatophyta</taxon>
        <taxon>Magnoliopsida</taxon>
        <taxon>eudicotyledons</taxon>
        <taxon>Gunneridae</taxon>
        <taxon>Pentapetalae</taxon>
        <taxon>asterids</taxon>
        <taxon>campanulids</taxon>
        <taxon>Asterales</taxon>
        <taxon>Asteraceae</taxon>
        <taxon>Asteroideae</taxon>
        <taxon>Heliantheae alliance</taxon>
        <taxon>Millerieae</taxon>
        <taxon>Smallanthus</taxon>
    </lineage>
</organism>
<protein>
    <submittedName>
        <fullName evidence="1">Uncharacterized protein</fullName>
    </submittedName>
</protein>
<reference evidence="2" key="1">
    <citation type="journal article" date="2022" name="Mol. Ecol. Resour.">
        <title>The genomes of chicory, endive, great burdock and yacon provide insights into Asteraceae palaeo-polyploidization history and plant inulin production.</title>
        <authorList>
            <person name="Fan W."/>
            <person name="Wang S."/>
            <person name="Wang H."/>
            <person name="Wang A."/>
            <person name="Jiang F."/>
            <person name="Liu H."/>
            <person name="Zhao H."/>
            <person name="Xu D."/>
            <person name="Zhang Y."/>
        </authorList>
    </citation>
    <scope>NUCLEOTIDE SEQUENCE [LARGE SCALE GENOMIC DNA]</scope>
    <source>
        <strain evidence="2">cv. Yunnan</strain>
    </source>
</reference>
<dbReference type="Proteomes" id="UP001056120">
    <property type="component" value="Linkage Group LG03"/>
</dbReference>
<evidence type="ECO:0000313" key="1">
    <source>
        <dbReference type="EMBL" id="KAI3822517.1"/>
    </source>
</evidence>
<evidence type="ECO:0000313" key="2">
    <source>
        <dbReference type="Proteomes" id="UP001056120"/>
    </source>
</evidence>
<keyword evidence="2" id="KW-1185">Reference proteome</keyword>
<dbReference type="EMBL" id="CM042020">
    <property type="protein sequence ID" value="KAI3822517.1"/>
    <property type="molecule type" value="Genomic_DNA"/>
</dbReference>
<comment type="caution">
    <text evidence="1">The sequence shown here is derived from an EMBL/GenBank/DDBJ whole genome shotgun (WGS) entry which is preliminary data.</text>
</comment>
<reference evidence="1 2" key="2">
    <citation type="journal article" date="2022" name="Mol. Ecol. Resour.">
        <title>The genomes of chicory, endive, great burdock and yacon provide insights into Asteraceae paleo-polyploidization history and plant inulin production.</title>
        <authorList>
            <person name="Fan W."/>
            <person name="Wang S."/>
            <person name="Wang H."/>
            <person name="Wang A."/>
            <person name="Jiang F."/>
            <person name="Liu H."/>
            <person name="Zhao H."/>
            <person name="Xu D."/>
            <person name="Zhang Y."/>
        </authorList>
    </citation>
    <scope>NUCLEOTIDE SEQUENCE [LARGE SCALE GENOMIC DNA]</scope>
    <source>
        <strain evidence="2">cv. Yunnan</strain>
        <tissue evidence="1">Leaves</tissue>
    </source>
</reference>
<proteinExistence type="predicted"/>
<sequence length="145" mass="16889">MQISPIPKHDCQIGLIPIKKQSLANGEILWERVQRRPGGSTFGSREVPEHMDLLNRFLRHHLVTSLHLATLQSIQVICSYSSTASCYLFNSAWIAFGMITRCYSSNTIGRKKALQKKQKYKFSWNENWSRAARDSYYFNWPVYFP</sequence>